<dbReference type="RefSeq" id="WP_138845693.1">
    <property type="nucleotide sequence ID" value="NZ_VCPD01000012.1"/>
</dbReference>
<evidence type="ECO:0000313" key="2">
    <source>
        <dbReference type="Proteomes" id="UP001193035"/>
    </source>
</evidence>
<accession>A0ABY2WRY2</accession>
<sequence length="120" mass="12998">MTLNRSADGPFAFADATEMAQYDAVEWLIDCVVGNNDNNGASWSDWTDAQAIISTYEPAHDGAEYNGKISSRYETEIPHHIAIGDRGHEILNACIAGADPEPLMDAWREEISSTATAPAV</sequence>
<dbReference type="Proteomes" id="UP001193035">
    <property type="component" value="Unassembled WGS sequence"/>
</dbReference>
<dbReference type="EMBL" id="VCPD01000012">
    <property type="protein sequence ID" value="TMV02553.1"/>
    <property type="molecule type" value="Genomic_DNA"/>
</dbReference>
<evidence type="ECO:0008006" key="3">
    <source>
        <dbReference type="Google" id="ProtNLM"/>
    </source>
</evidence>
<gene>
    <name evidence="1" type="ORF">FGK63_20195</name>
</gene>
<proteinExistence type="predicted"/>
<reference evidence="1 2" key="1">
    <citation type="submission" date="2019-05" db="EMBL/GenBank/DDBJ databases">
        <title>Ruegeria sp. nov., isolated from tidal flat.</title>
        <authorList>
            <person name="Kim W."/>
        </authorList>
    </citation>
    <scope>NUCLEOTIDE SEQUENCE [LARGE SCALE GENOMIC DNA]</scope>
    <source>
        <strain evidence="1 2">CAU 1488</strain>
    </source>
</reference>
<comment type="caution">
    <text evidence="1">The sequence shown here is derived from an EMBL/GenBank/DDBJ whole genome shotgun (WGS) entry which is preliminary data.</text>
</comment>
<name>A0ABY2WRY2_9RHOB</name>
<keyword evidence="2" id="KW-1185">Reference proteome</keyword>
<evidence type="ECO:0000313" key="1">
    <source>
        <dbReference type="EMBL" id="TMV02553.1"/>
    </source>
</evidence>
<protein>
    <recommendedName>
        <fullName evidence="3">Extracellular solute-binding protein</fullName>
    </recommendedName>
</protein>
<organism evidence="1 2">
    <name type="scientific">Ruegeria sediminis</name>
    <dbReference type="NCBI Taxonomy" id="2583820"/>
    <lineage>
        <taxon>Bacteria</taxon>
        <taxon>Pseudomonadati</taxon>
        <taxon>Pseudomonadota</taxon>
        <taxon>Alphaproteobacteria</taxon>
        <taxon>Rhodobacterales</taxon>
        <taxon>Roseobacteraceae</taxon>
        <taxon>Ruegeria</taxon>
    </lineage>
</organism>